<accession>A0ACA9QJA4</accession>
<dbReference type="Proteomes" id="UP000789525">
    <property type="component" value="Unassembled WGS sequence"/>
</dbReference>
<comment type="caution">
    <text evidence="1">The sequence shown here is derived from an EMBL/GenBank/DDBJ whole genome shotgun (WGS) entry which is preliminary data.</text>
</comment>
<evidence type="ECO:0000313" key="2">
    <source>
        <dbReference type="Proteomes" id="UP000789525"/>
    </source>
</evidence>
<name>A0ACA9QJA4_9GLOM</name>
<gene>
    <name evidence="1" type="ORF">ACOLOM_LOCUS12796</name>
</gene>
<sequence length="201" mass="22536">RVCGGNVTIAPSNGFACSESPMNRNKETDSGSRLLIVKGVLAKPTVQGSKNMKIYQTIWIRANQKDYRAEGSAQASSVRRRPGADHKRGGWMRWWLGPSASAYRPELDTNNLSSLPHSSFLFFPLPFRYIPPQSSPVDPTRLKAVMYGPHSRLLLLTIALLLEETFLILLPYSQADPRKDLGHGSCAPYDVERRKRPLWLS</sequence>
<feature type="non-terminal residue" evidence="1">
    <location>
        <position position="201"/>
    </location>
</feature>
<dbReference type="EMBL" id="CAJVPT010054212">
    <property type="protein sequence ID" value="CAG8752940.1"/>
    <property type="molecule type" value="Genomic_DNA"/>
</dbReference>
<protein>
    <submittedName>
        <fullName evidence="1">2663_t:CDS:1</fullName>
    </submittedName>
</protein>
<reference evidence="1" key="1">
    <citation type="submission" date="2021-06" db="EMBL/GenBank/DDBJ databases">
        <authorList>
            <person name="Kallberg Y."/>
            <person name="Tangrot J."/>
            <person name="Rosling A."/>
        </authorList>
    </citation>
    <scope>NUCLEOTIDE SEQUENCE</scope>
    <source>
        <strain evidence="1">CL356</strain>
    </source>
</reference>
<proteinExistence type="predicted"/>
<organism evidence="1 2">
    <name type="scientific">Acaulospora colombiana</name>
    <dbReference type="NCBI Taxonomy" id="27376"/>
    <lineage>
        <taxon>Eukaryota</taxon>
        <taxon>Fungi</taxon>
        <taxon>Fungi incertae sedis</taxon>
        <taxon>Mucoromycota</taxon>
        <taxon>Glomeromycotina</taxon>
        <taxon>Glomeromycetes</taxon>
        <taxon>Diversisporales</taxon>
        <taxon>Acaulosporaceae</taxon>
        <taxon>Acaulospora</taxon>
    </lineage>
</organism>
<evidence type="ECO:0000313" key="1">
    <source>
        <dbReference type="EMBL" id="CAG8752940.1"/>
    </source>
</evidence>
<keyword evidence="2" id="KW-1185">Reference proteome</keyword>
<feature type="non-terminal residue" evidence="1">
    <location>
        <position position="1"/>
    </location>
</feature>